<evidence type="ECO:0000256" key="4">
    <source>
        <dbReference type="ARBA" id="ARBA00022490"/>
    </source>
</evidence>
<name>A0A699ZLX1_HAELA</name>
<keyword evidence="4" id="KW-0963">Cytoplasm</keyword>
<dbReference type="PANTHER" id="PTHR11588">
    <property type="entry name" value="TUBULIN"/>
    <property type="match status" value="1"/>
</dbReference>
<evidence type="ECO:0000313" key="10">
    <source>
        <dbReference type="EMBL" id="GFH23653.1"/>
    </source>
</evidence>
<dbReference type="GO" id="GO:0031122">
    <property type="term" value="P:cytoplasmic microtubule organization"/>
    <property type="evidence" value="ECO:0007669"/>
    <property type="project" value="InterPro"/>
</dbReference>
<dbReference type="InterPro" id="IPR000217">
    <property type="entry name" value="Tubulin"/>
</dbReference>
<dbReference type="GO" id="GO:0007020">
    <property type="term" value="P:microtubule nucleation"/>
    <property type="evidence" value="ECO:0007669"/>
    <property type="project" value="InterPro"/>
</dbReference>
<dbReference type="SUPFAM" id="SSF55307">
    <property type="entry name" value="Tubulin C-terminal domain-like"/>
    <property type="match status" value="1"/>
</dbReference>
<dbReference type="Pfam" id="PF03953">
    <property type="entry name" value="Tubulin_C"/>
    <property type="match status" value="1"/>
</dbReference>
<dbReference type="Proteomes" id="UP000485058">
    <property type="component" value="Unassembled WGS sequence"/>
</dbReference>
<keyword evidence="6" id="KW-0547">Nucleotide-binding</keyword>
<protein>
    <submittedName>
        <fullName evidence="10">Tubulin gamma chain</fullName>
    </submittedName>
</protein>
<comment type="caution">
    <text evidence="10">The sequence shown here is derived from an EMBL/GenBank/DDBJ whole genome shotgun (WGS) entry which is preliminary data.</text>
</comment>
<keyword evidence="11" id="KW-1185">Reference proteome</keyword>
<dbReference type="InterPro" id="IPR008280">
    <property type="entry name" value="Tub_FtsZ_C"/>
</dbReference>
<evidence type="ECO:0000256" key="7">
    <source>
        <dbReference type="ARBA" id="ARBA00023134"/>
    </source>
</evidence>
<dbReference type="InterPro" id="IPR037103">
    <property type="entry name" value="Tubulin/FtsZ-like_C"/>
</dbReference>
<dbReference type="GO" id="GO:0000930">
    <property type="term" value="C:gamma-tubulin complex"/>
    <property type="evidence" value="ECO:0007669"/>
    <property type="project" value="InterPro"/>
</dbReference>
<reference evidence="10 11" key="1">
    <citation type="submission" date="2020-02" db="EMBL/GenBank/DDBJ databases">
        <title>Draft genome sequence of Haematococcus lacustris strain NIES-144.</title>
        <authorList>
            <person name="Morimoto D."/>
            <person name="Nakagawa S."/>
            <person name="Yoshida T."/>
            <person name="Sawayama S."/>
        </authorList>
    </citation>
    <scope>NUCLEOTIDE SEQUENCE [LARGE SCALE GENOMIC DNA]</scope>
    <source>
        <strain evidence="10 11">NIES-144</strain>
    </source>
</reference>
<dbReference type="InterPro" id="IPR023123">
    <property type="entry name" value="Tubulin_C"/>
</dbReference>
<dbReference type="PRINTS" id="PR01164">
    <property type="entry name" value="GAMMATUBULIN"/>
</dbReference>
<dbReference type="GO" id="GO:0005874">
    <property type="term" value="C:microtubule"/>
    <property type="evidence" value="ECO:0007669"/>
    <property type="project" value="UniProtKB-KW"/>
</dbReference>
<dbReference type="InterPro" id="IPR002454">
    <property type="entry name" value="Gamma_tubulin"/>
</dbReference>
<dbReference type="EMBL" id="BLLF01002324">
    <property type="protein sequence ID" value="GFH23653.1"/>
    <property type="molecule type" value="Genomic_DNA"/>
</dbReference>
<evidence type="ECO:0000256" key="3">
    <source>
        <dbReference type="ARBA" id="ARBA00009636"/>
    </source>
</evidence>
<evidence type="ECO:0000256" key="6">
    <source>
        <dbReference type="ARBA" id="ARBA00022741"/>
    </source>
</evidence>
<keyword evidence="8" id="KW-0206">Cytoskeleton</keyword>
<proteinExistence type="inferred from homology"/>
<dbReference type="InterPro" id="IPR018316">
    <property type="entry name" value="Tubulin/FtsZ_2-layer-sand-dom"/>
</dbReference>
<keyword evidence="5" id="KW-0493">Microtubule</keyword>
<sequence>MVSEHARKRDRENSRYISILNIIQGDVDPTQVHKSLQRIRERKAANFIEWGPASIQVALSKKSPYVHTGHRVSGLMLANNTSIRHLFNKVLRDYDKLMGPRQERQYALFKDANNGLSLEEFADAREVVADLSAEYEALRGRALEAGSCVGLGCPAALVCSDGWWHVGWVAVARPQRQALPPHILPSARSPASTAAAVVLI</sequence>
<evidence type="ECO:0000256" key="8">
    <source>
        <dbReference type="ARBA" id="ARBA00023212"/>
    </source>
</evidence>
<comment type="similarity">
    <text evidence="3">Belongs to the tubulin family.</text>
</comment>
<comment type="subcellular location">
    <subcellularLocation>
        <location evidence="2">Cytoplasm</location>
        <location evidence="2">Cytoskeleton</location>
    </subcellularLocation>
</comment>
<evidence type="ECO:0000256" key="5">
    <source>
        <dbReference type="ARBA" id="ARBA00022701"/>
    </source>
</evidence>
<dbReference type="Gene3D" id="3.30.1330.20">
    <property type="entry name" value="Tubulin/FtsZ, C-terminal domain"/>
    <property type="match status" value="1"/>
</dbReference>
<dbReference type="Gene3D" id="1.10.287.600">
    <property type="entry name" value="Helix hairpin bin"/>
    <property type="match status" value="1"/>
</dbReference>
<evidence type="ECO:0000256" key="1">
    <source>
        <dbReference type="ARBA" id="ARBA00002783"/>
    </source>
</evidence>
<organism evidence="10 11">
    <name type="scientific">Haematococcus lacustris</name>
    <name type="common">Green alga</name>
    <name type="synonym">Haematococcus pluvialis</name>
    <dbReference type="NCBI Taxonomy" id="44745"/>
    <lineage>
        <taxon>Eukaryota</taxon>
        <taxon>Viridiplantae</taxon>
        <taxon>Chlorophyta</taxon>
        <taxon>core chlorophytes</taxon>
        <taxon>Chlorophyceae</taxon>
        <taxon>CS clade</taxon>
        <taxon>Chlamydomonadales</taxon>
        <taxon>Haematococcaceae</taxon>
        <taxon>Haematococcus</taxon>
    </lineage>
</organism>
<evidence type="ECO:0000259" key="9">
    <source>
        <dbReference type="Pfam" id="PF03953"/>
    </source>
</evidence>
<feature type="domain" description="Tubulin/FtsZ 2-layer sandwich" evidence="9">
    <location>
        <begin position="9"/>
        <end position="91"/>
    </location>
</feature>
<dbReference type="GO" id="GO:0005525">
    <property type="term" value="F:GTP binding"/>
    <property type="evidence" value="ECO:0007669"/>
    <property type="project" value="UniProtKB-KW"/>
</dbReference>
<gene>
    <name evidence="10" type="ORF">HaLaN_21297</name>
</gene>
<accession>A0A699ZLX1</accession>
<dbReference type="AlphaFoldDB" id="A0A699ZLX1"/>
<evidence type="ECO:0000256" key="2">
    <source>
        <dbReference type="ARBA" id="ARBA00004245"/>
    </source>
</evidence>
<comment type="function">
    <text evidence="1">Tubulin is the major constituent of microtubules. The gamma chain is found at microtubule organizing centers (MTOC) such as the spindle poles, suggesting that it is involved in the minus-end nucleation of microtubule assembly.</text>
</comment>
<evidence type="ECO:0000313" key="11">
    <source>
        <dbReference type="Proteomes" id="UP000485058"/>
    </source>
</evidence>
<keyword evidence="7" id="KW-0342">GTP-binding</keyword>